<dbReference type="PROSITE" id="PS51379">
    <property type="entry name" value="4FE4S_FER_2"/>
    <property type="match status" value="2"/>
</dbReference>
<dbReference type="InterPro" id="IPR017900">
    <property type="entry name" value="4Fe4S_Fe_S_CS"/>
</dbReference>
<dbReference type="GO" id="GO:0046872">
    <property type="term" value="F:metal ion binding"/>
    <property type="evidence" value="ECO:0007669"/>
    <property type="project" value="UniProtKB-KW"/>
</dbReference>
<keyword evidence="2" id="KW-0408">Iron</keyword>
<dbReference type="SUPFAM" id="SSF46548">
    <property type="entry name" value="alpha-helical ferredoxin"/>
    <property type="match status" value="1"/>
</dbReference>
<dbReference type="InterPro" id="IPR017896">
    <property type="entry name" value="4Fe4S_Fe-S-bd"/>
</dbReference>
<keyword evidence="3" id="KW-0411">Iron-sulfur</keyword>
<keyword evidence="6" id="KW-1185">Reference proteome</keyword>
<dbReference type="OrthoDB" id="9796486at2"/>
<proteinExistence type="predicted"/>
<feature type="domain" description="4Fe-4S ferredoxin-type" evidence="4">
    <location>
        <begin position="307"/>
        <end position="335"/>
    </location>
</feature>
<dbReference type="GO" id="GO:0051536">
    <property type="term" value="F:iron-sulfur cluster binding"/>
    <property type="evidence" value="ECO:0007669"/>
    <property type="project" value="UniProtKB-KW"/>
</dbReference>
<dbReference type="Pfam" id="PF17179">
    <property type="entry name" value="Fer4_22"/>
    <property type="match status" value="1"/>
</dbReference>
<accession>A0A6N7IUZ5</accession>
<sequence length="346" mass="38571">MKEYTITREKLFTWLDSLARDYTLVAPVAEEETVTLFKPVPGAASVALDYANSTVSPKGWIFPQTEKMFFFNTAGGEIQLKEPATTGPAVLFGVRPCDVKGILALDPVFNGPYQDCYYQSRRENTILVALSCTTAGPHCFCTAMGGGPADGQGADILLTAMDSGYGVEVLTARGEELLVRYADLFTPAGENQVTTAREELGRRVAGQFSRRVDTTGIKEFLNGHFELPYWEELARRCLGCGICTYVCPTCHCFDIFDQARGDNTGARSRCWDSCMFSHFTRMAGGHNPRPTRKERVRNRFLHKLKYHRDRYNLDGCVGCGRCVTKCPVNIDIRQVIADLQEVARHE</sequence>
<dbReference type="RefSeq" id="WP_152947838.1">
    <property type="nucleotide sequence ID" value="NZ_WHYR01000047.1"/>
</dbReference>
<protein>
    <submittedName>
        <fullName evidence="5">Sulfite reductase</fullName>
    </submittedName>
</protein>
<dbReference type="InterPro" id="IPR009051">
    <property type="entry name" value="Helical_ferredxn"/>
</dbReference>
<dbReference type="PROSITE" id="PS00198">
    <property type="entry name" value="4FE4S_FER_1"/>
    <property type="match status" value="2"/>
</dbReference>
<dbReference type="PANTHER" id="PTHR40447:SF1">
    <property type="entry name" value="ANAEROBIC SULFITE REDUCTASE SUBUNIT A"/>
    <property type="match status" value="1"/>
</dbReference>
<dbReference type="EMBL" id="WHYR01000047">
    <property type="protein sequence ID" value="MQL53363.1"/>
    <property type="molecule type" value="Genomic_DNA"/>
</dbReference>
<dbReference type="Proteomes" id="UP000441717">
    <property type="component" value="Unassembled WGS sequence"/>
</dbReference>
<evidence type="ECO:0000256" key="2">
    <source>
        <dbReference type="ARBA" id="ARBA00023004"/>
    </source>
</evidence>
<dbReference type="PANTHER" id="PTHR40447">
    <property type="entry name" value="ANAEROBIC SULFITE REDUCTASE SUBUNIT A"/>
    <property type="match status" value="1"/>
</dbReference>
<evidence type="ECO:0000259" key="4">
    <source>
        <dbReference type="PROSITE" id="PS51379"/>
    </source>
</evidence>
<name>A0A6N7IUZ5_9FIRM</name>
<dbReference type="AlphaFoldDB" id="A0A6N7IUZ5"/>
<keyword evidence="1" id="KW-0479">Metal-binding</keyword>
<feature type="domain" description="4Fe-4S ferredoxin-type" evidence="4">
    <location>
        <begin position="226"/>
        <end position="258"/>
    </location>
</feature>
<evidence type="ECO:0000313" key="6">
    <source>
        <dbReference type="Proteomes" id="UP000441717"/>
    </source>
</evidence>
<gene>
    <name evidence="5" type="ORF">GFC01_14070</name>
</gene>
<comment type="caution">
    <text evidence="5">The sequence shown here is derived from an EMBL/GenBank/DDBJ whole genome shotgun (WGS) entry which is preliminary data.</text>
</comment>
<dbReference type="Gene3D" id="1.10.1060.10">
    <property type="entry name" value="Alpha-helical ferredoxin"/>
    <property type="match status" value="1"/>
</dbReference>
<evidence type="ECO:0000313" key="5">
    <source>
        <dbReference type="EMBL" id="MQL53363.1"/>
    </source>
</evidence>
<reference evidence="5 6" key="1">
    <citation type="submission" date="2019-10" db="EMBL/GenBank/DDBJ databases">
        <title>Comparative genomics of sulfur disproportionating microorganisms.</title>
        <authorList>
            <person name="Ward L.M."/>
            <person name="Bertran E."/>
            <person name="Johnston D."/>
        </authorList>
    </citation>
    <scope>NUCLEOTIDE SEQUENCE [LARGE SCALE GENOMIC DNA]</scope>
    <source>
        <strain evidence="5 6">DSM 14055</strain>
    </source>
</reference>
<organism evidence="5 6">
    <name type="scientific">Desulfofundulus thermobenzoicus</name>
    <dbReference type="NCBI Taxonomy" id="29376"/>
    <lineage>
        <taxon>Bacteria</taxon>
        <taxon>Bacillati</taxon>
        <taxon>Bacillota</taxon>
        <taxon>Clostridia</taxon>
        <taxon>Eubacteriales</taxon>
        <taxon>Peptococcaceae</taxon>
        <taxon>Desulfofundulus</taxon>
    </lineage>
</organism>
<evidence type="ECO:0000256" key="1">
    <source>
        <dbReference type="ARBA" id="ARBA00022723"/>
    </source>
</evidence>
<evidence type="ECO:0000256" key="3">
    <source>
        <dbReference type="ARBA" id="ARBA00023014"/>
    </source>
</evidence>